<dbReference type="PROSITE" id="PS50011">
    <property type="entry name" value="PROTEIN_KINASE_DOM"/>
    <property type="match status" value="1"/>
</dbReference>
<dbReference type="Pfam" id="PF07714">
    <property type="entry name" value="PK_Tyr_Ser-Thr"/>
    <property type="match status" value="1"/>
</dbReference>
<dbReference type="SUPFAM" id="SSF56112">
    <property type="entry name" value="Protein kinase-like (PK-like)"/>
    <property type="match status" value="1"/>
</dbReference>
<evidence type="ECO:0000313" key="2">
    <source>
        <dbReference type="EMBL" id="OWY96769.1"/>
    </source>
</evidence>
<keyword evidence="3" id="KW-1185">Reference proteome</keyword>
<dbReference type="GO" id="GO:0005524">
    <property type="term" value="F:ATP binding"/>
    <property type="evidence" value="ECO:0007669"/>
    <property type="project" value="InterPro"/>
</dbReference>
<keyword evidence="2" id="KW-0723">Serine/threonine-protein kinase</keyword>
<organism evidence="2 3">
    <name type="scientific">Phytophthora megakarya</name>
    <dbReference type="NCBI Taxonomy" id="4795"/>
    <lineage>
        <taxon>Eukaryota</taxon>
        <taxon>Sar</taxon>
        <taxon>Stramenopiles</taxon>
        <taxon>Oomycota</taxon>
        <taxon>Peronosporomycetes</taxon>
        <taxon>Peronosporales</taxon>
        <taxon>Peronosporaceae</taxon>
        <taxon>Phytophthora</taxon>
    </lineage>
</organism>
<evidence type="ECO:0000259" key="1">
    <source>
        <dbReference type="PROSITE" id="PS50011"/>
    </source>
</evidence>
<comment type="caution">
    <text evidence="2">The sequence shown here is derived from an EMBL/GenBank/DDBJ whole genome shotgun (WGS) entry which is preliminary data.</text>
</comment>
<accession>A0A225UWZ4</accession>
<name>A0A225UWZ4_9STRA</name>
<feature type="domain" description="Protein kinase" evidence="1">
    <location>
        <begin position="49"/>
        <end position="159"/>
    </location>
</feature>
<dbReference type="InterPro" id="IPR001245">
    <property type="entry name" value="Ser-Thr/Tyr_kinase_cat_dom"/>
</dbReference>
<sequence length="159" mass="17789">MEIDSHGSSYTEVQLGILQKAYTDLNDNLKSDTVVTIPGWFLPWYELEIDGANFLADGAFGEVYRAKWLESKVIVKQVKQKHTEMREMFEHEVSVWLGLSHPHAVRLFGACHVGTSVFICEYATNGSLDKYLCTHPISNNVRSWGKMVSFATEGCGVAG</sequence>
<proteinExistence type="predicted"/>
<dbReference type="PANTHER" id="PTHR44329">
    <property type="entry name" value="SERINE/THREONINE-PROTEIN KINASE TNNI3K-RELATED"/>
    <property type="match status" value="1"/>
</dbReference>
<protein>
    <submittedName>
        <fullName evidence="2">Serine/threonine protein kinase</fullName>
    </submittedName>
</protein>
<dbReference type="Gene3D" id="1.10.510.10">
    <property type="entry name" value="Transferase(Phosphotransferase) domain 1"/>
    <property type="match status" value="1"/>
</dbReference>
<gene>
    <name evidence="2" type="ORF">PHMEG_00032880</name>
</gene>
<dbReference type="EMBL" id="NBNE01011241">
    <property type="protein sequence ID" value="OWY96769.1"/>
    <property type="molecule type" value="Genomic_DNA"/>
</dbReference>
<dbReference type="InterPro" id="IPR000719">
    <property type="entry name" value="Prot_kinase_dom"/>
</dbReference>
<dbReference type="InterPro" id="IPR011009">
    <property type="entry name" value="Kinase-like_dom_sf"/>
</dbReference>
<dbReference type="OrthoDB" id="120806at2759"/>
<dbReference type="InterPro" id="IPR051681">
    <property type="entry name" value="Ser/Thr_Kinases-Pseudokinases"/>
</dbReference>
<dbReference type="PANTHER" id="PTHR44329:SF214">
    <property type="entry name" value="PROTEIN KINASE DOMAIN-CONTAINING PROTEIN"/>
    <property type="match status" value="1"/>
</dbReference>
<keyword evidence="2" id="KW-0418">Kinase</keyword>
<keyword evidence="2" id="KW-0808">Transferase</keyword>
<evidence type="ECO:0000313" key="3">
    <source>
        <dbReference type="Proteomes" id="UP000198211"/>
    </source>
</evidence>
<reference evidence="3" key="1">
    <citation type="submission" date="2017-03" db="EMBL/GenBank/DDBJ databases">
        <title>Phytopthora megakarya and P. palmivora, two closely related causual agents of cacao black pod achieved similar genome size and gene model numbers by different mechanisms.</title>
        <authorList>
            <person name="Ali S."/>
            <person name="Shao J."/>
            <person name="Larry D.J."/>
            <person name="Kronmiller B."/>
            <person name="Shen D."/>
            <person name="Strem M.D."/>
            <person name="Melnick R.L."/>
            <person name="Guiltinan M.J."/>
            <person name="Tyler B.M."/>
            <person name="Meinhardt L.W."/>
            <person name="Bailey B.A."/>
        </authorList>
    </citation>
    <scope>NUCLEOTIDE SEQUENCE [LARGE SCALE GENOMIC DNA]</scope>
    <source>
        <strain evidence="3">zdho120</strain>
    </source>
</reference>
<dbReference type="Proteomes" id="UP000198211">
    <property type="component" value="Unassembled WGS sequence"/>
</dbReference>
<dbReference type="GO" id="GO:0004674">
    <property type="term" value="F:protein serine/threonine kinase activity"/>
    <property type="evidence" value="ECO:0007669"/>
    <property type="project" value="UniProtKB-KW"/>
</dbReference>
<dbReference type="AlphaFoldDB" id="A0A225UWZ4"/>